<dbReference type="GO" id="GO:0071363">
    <property type="term" value="P:cellular response to growth factor stimulus"/>
    <property type="evidence" value="ECO:0007669"/>
    <property type="project" value="TreeGrafter"/>
</dbReference>
<dbReference type="GO" id="GO:0043066">
    <property type="term" value="P:negative regulation of apoptotic process"/>
    <property type="evidence" value="ECO:0007669"/>
    <property type="project" value="TreeGrafter"/>
</dbReference>
<sequence>GVGTHPPRPRGTELVGHSPKNPKSGSSLQSQASPEGEPEAAALPHSRACSCLLLLLLPCLPHRAAQWPPPVPLHGDHWAWGRRDLKQLGRQRAGTPARLVITAQAGDCLASCITAWAHCLGLGSPSGAGVTIWGWGHHLGLGSLSGGWQQEGQRDGWRVMLQISPLSPTERAHHAHEKVRDEDLSQWDTLVVMSGDGLLFEVVNGLMERPDWREAMKKPLCILPGGSGNALAASINYYAGGCQCLHHNLCLCLESASALEQWPPLLPPALRDTVLCSKGSIHSNPGCGHSSSLPCPTHSSQHLSAPQIGTCPTSLQPGGLGEQGWSCCR</sequence>
<dbReference type="Ensembl" id="ENSZALT00000025064.1">
    <property type="protein sequence ID" value="ENSZALP00000019009.1"/>
    <property type="gene ID" value="ENSZALG00000015144.1"/>
</dbReference>
<dbReference type="Proteomes" id="UP000694413">
    <property type="component" value="Unassembled WGS sequence"/>
</dbReference>
<dbReference type="GO" id="GO:0001727">
    <property type="term" value="F:lipid kinase activity"/>
    <property type="evidence" value="ECO:0007669"/>
    <property type="project" value="TreeGrafter"/>
</dbReference>
<evidence type="ECO:0000313" key="4">
    <source>
        <dbReference type="Proteomes" id="UP000694413"/>
    </source>
</evidence>
<dbReference type="InterPro" id="IPR016064">
    <property type="entry name" value="NAD/diacylglycerol_kinase_sf"/>
</dbReference>
<keyword evidence="4" id="KW-1185">Reference proteome</keyword>
<evidence type="ECO:0000313" key="3">
    <source>
        <dbReference type="Ensembl" id="ENSZALP00000019009.1"/>
    </source>
</evidence>
<evidence type="ECO:0000256" key="1">
    <source>
        <dbReference type="SAM" id="MobiDB-lite"/>
    </source>
</evidence>
<dbReference type="GO" id="GO:0046512">
    <property type="term" value="P:sphingosine biosynthetic process"/>
    <property type="evidence" value="ECO:0007669"/>
    <property type="project" value="TreeGrafter"/>
</dbReference>
<feature type="compositionally biased region" description="Polar residues" evidence="1">
    <location>
        <begin position="21"/>
        <end position="33"/>
    </location>
</feature>
<dbReference type="Pfam" id="PF00781">
    <property type="entry name" value="DAGK_cat"/>
    <property type="match status" value="1"/>
</dbReference>
<dbReference type="SUPFAM" id="SSF111331">
    <property type="entry name" value="NAD kinase/diacylglycerol kinase-like"/>
    <property type="match status" value="1"/>
</dbReference>
<name>A0A8D2N818_ZONAL</name>
<proteinExistence type="predicted"/>
<organism evidence="3 4">
    <name type="scientific">Zonotrichia albicollis</name>
    <name type="common">White-throated sparrow</name>
    <name type="synonym">Fringilla albicollis</name>
    <dbReference type="NCBI Taxonomy" id="44394"/>
    <lineage>
        <taxon>Eukaryota</taxon>
        <taxon>Metazoa</taxon>
        <taxon>Chordata</taxon>
        <taxon>Craniata</taxon>
        <taxon>Vertebrata</taxon>
        <taxon>Euteleostomi</taxon>
        <taxon>Archelosauria</taxon>
        <taxon>Archosauria</taxon>
        <taxon>Dinosauria</taxon>
        <taxon>Saurischia</taxon>
        <taxon>Theropoda</taxon>
        <taxon>Coelurosauria</taxon>
        <taxon>Aves</taxon>
        <taxon>Neognathae</taxon>
        <taxon>Neoaves</taxon>
        <taxon>Telluraves</taxon>
        <taxon>Australaves</taxon>
        <taxon>Passeriformes</taxon>
        <taxon>Passerellidae</taxon>
        <taxon>Zonotrichia</taxon>
    </lineage>
</organism>
<dbReference type="AlphaFoldDB" id="A0A8D2N818"/>
<dbReference type="PROSITE" id="PS50146">
    <property type="entry name" value="DAGK"/>
    <property type="match status" value="1"/>
</dbReference>
<reference evidence="3" key="1">
    <citation type="submission" date="2025-08" db="UniProtKB">
        <authorList>
            <consortium name="Ensembl"/>
        </authorList>
    </citation>
    <scope>IDENTIFICATION</scope>
</reference>
<dbReference type="InterPro" id="IPR050187">
    <property type="entry name" value="Lipid_Phosphate_FormReg"/>
</dbReference>
<dbReference type="PANTHER" id="PTHR12358">
    <property type="entry name" value="SPHINGOSINE KINASE"/>
    <property type="match status" value="1"/>
</dbReference>
<reference evidence="3" key="2">
    <citation type="submission" date="2025-09" db="UniProtKB">
        <authorList>
            <consortium name="Ensembl"/>
        </authorList>
    </citation>
    <scope>IDENTIFICATION</scope>
</reference>
<feature type="domain" description="DAGKc" evidence="2">
    <location>
        <begin position="169"/>
        <end position="236"/>
    </location>
</feature>
<dbReference type="GO" id="GO:0016020">
    <property type="term" value="C:membrane"/>
    <property type="evidence" value="ECO:0007669"/>
    <property type="project" value="TreeGrafter"/>
</dbReference>
<accession>A0A8D2N818</accession>
<dbReference type="Gene3D" id="3.40.50.10330">
    <property type="entry name" value="Probable inorganic polyphosphate/atp-NAD kinase, domain 1"/>
    <property type="match status" value="1"/>
</dbReference>
<dbReference type="InterPro" id="IPR017438">
    <property type="entry name" value="ATP-NAD_kinase_N"/>
</dbReference>
<evidence type="ECO:0000259" key="2">
    <source>
        <dbReference type="PROSITE" id="PS50146"/>
    </source>
</evidence>
<dbReference type="InterPro" id="IPR001206">
    <property type="entry name" value="Diacylglycerol_kinase_cat_dom"/>
</dbReference>
<dbReference type="GO" id="GO:0005737">
    <property type="term" value="C:cytoplasm"/>
    <property type="evidence" value="ECO:0007669"/>
    <property type="project" value="TreeGrafter"/>
</dbReference>
<gene>
    <name evidence="3" type="primary">SPHK1</name>
</gene>
<feature type="region of interest" description="Disordered" evidence="1">
    <location>
        <begin position="1"/>
        <end position="40"/>
    </location>
</feature>
<dbReference type="PANTHER" id="PTHR12358:SF47">
    <property type="entry name" value="SPHINGOSINE KINASE 1"/>
    <property type="match status" value="1"/>
</dbReference>
<protein>
    <submittedName>
        <fullName evidence="3">Sphingosine kinase 1</fullName>
    </submittedName>
</protein>